<sequence length="69" mass="7888">MLFRHGSPVSPVLSELTQQRERNTPGSVTEEVLLFMGILPSSESLNYNFHHLPRFHFNCTIDIIAIFCV</sequence>
<evidence type="ECO:0000313" key="3">
    <source>
        <dbReference type="EMBL" id="SBT56159.1"/>
    </source>
</evidence>
<evidence type="ECO:0000313" key="4">
    <source>
        <dbReference type="Proteomes" id="UP000078550"/>
    </source>
</evidence>
<proteinExistence type="predicted"/>
<dbReference type="EMBL" id="FLRE01001298">
    <property type="protein sequence ID" value="SBT56159.1"/>
    <property type="molecule type" value="Genomic_DNA"/>
</dbReference>
<dbReference type="Proteomes" id="UP000078550">
    <property type="component" value="Unassembled WGS sequence"/>
</dbReference>
<reference evidence="4 5" key="2">
    <citation type="submission" date="2016-05" db="EMBL/GenBank/DDBJ databases">
        <authorList>
            <person name="Naeem Raeece"/>
        </authorList>
    </citation>
    <scope>NUCLEOTIDE SEQUENCE [LARGE SCALE GENOMIC DNA]</scope>
</reference>
<name>A0A1A9ADA1_PLAOA</name>
<evidence type="ECO:0000313" key="2">
    <source>
        <dbReference type="EMBL" id="SBT54171.1"/>
    </source>
</evidence>
<evidence type="ECO:0000256" key="1">
    <source>
        <dbReference type="SAM" id="MobiDB-lite"/>
    </source>
</evidence>
<dbReference type="EMBL" id="FLRD01000475">
    <property type="protein sequence ID" value="SBT54171.1"/>
    <property type="molecule type" value="Genomic_DNA"/>
</dbReference>
<dbReference type="Proteomes" id="UP000078555">
    <property type="component" value="Unassembled WGS sequence"/>
</dbReference>
<protein>
    <submittedName>
        <fullName evidence="2">Uncharacterized protein</fullName>
    </submittedName>
</protein>
<evidence type="ECO:0000313" key="5">
    <source>
        <dbReference type="Proteomes" id="UP000078555"/>
    </source>
</evidence>
<keyword evidence="5" id="KW-1185">Reference proteome</keyword>
<feature type="region of interest" description="Disordered" evidence="1">
    <location>
        <begin position="1"/>
        <end position="25"/>
    </location>
</feature>
<reference evidence="2" key="1">
    <citation type="submission" date="2016-05" db="EMBL/GenBank/DDBJ databases">
        <authorList>
            <person name="Lavstsen T."/>
            <person name="Jespersen J.S."/>
        </authorList>
    </citation>
    <scope>NUCLEOTIDE SEQUENCE [LARGE SCALE GENOMIC DNA]</scope>
</reference>
<dbReference type="AlphaFoldDB" id="A0A1A9ADA1"/>
<organism evidence="2 5">
    <name type="scientific">Plasmodium ovale wallikeri</name>
    <dbReference type="NCBI Taxonomy" id="864142"/>
    <lineage>
        <taxon>Eukaryota</taxon>
        <taxon>Sar</taxon>
        <taxon>Alveolata</taxon>
        <taxon>Apicomplexa</taxon>
        <taxon>Aconoidasida</taxon>
        <taxon>Haemosporida</taxon>
        <taxon>Plasmodiidae</taxon>
        <taxon>Plasmodium</taxon>
        <taxon>Plasmodium (Plasmodium)</taxon>
    </lineage>
</organism>
<accession>A0A1A9ADA1</accession>
<gene>
    <name evidence="2" type="ORF">POVWA1_065880</name>
    <name evidence="3" type="ORF">POVWA2_071800</name>
</gene>